<keyword evidence="2" id="KW-1185">Reference proteome</keyword>
<reference evidence="1 2" key="1">
    <citation type="submission" date="2018-04" db="EMBL/GenBank/DDBJ databases">
        <title>The genome sequence of Caulobacter sp. 744.</title>
        <authorList>
            <person name="Gao J."/>
            <person name="Sun J."/>
        </authorList>
    </citation>
    <scope>NUCLEOTIDE SEQUENCE [LARGE SCALE GENOMIC DNA]</scope>
    <source>
        <strain evidence="1 2">774</strain>
    </source>
</reference>
<accession>A0A2T9KBB4</accession>
<evidence type="ECO:0000313" key="1">
    <source>
        <dbReference type="EMBL" id="PVM93274.1"/>
    </source>
</evidence>
<comment type="caution">
    <text evidence="1">The sequence shown here is derived from an EMBL/GenBank/DDBJ whole genome shotgun (WGS) entry which is preliminary data.</text>
</comment>
<sequence length="80" mass="8301">MAILRADAARTRRRPGAAACVGWGVGGQALGGLSSFFFPVGARAADPLVSARVQAIQSLRTDQRRADGGGVYEMGKGRGR</sequence>
<name>A0A2T9KBB4_9CAUL</name>
<protein>
    <submittedName>
        <fullName evidence="1">Uncharacterized protein</fullName>
    </submittedName>
</protein>
<gene>
    <name evidence="1" type="ORF">DDF67_03865</name>
</gene>
<dbReference type="Proteomes" id="UP000245073">
    <property type="component" value="Unassembled WGS sequence"/>
</dbReference>
<proteinExistence type="predicted"/>
<dbReference type="AlphaFoldDB" id="A0A2T9KBB4"/>
<evidence type="ECO:0000313" key="2">
    <source>
        <dbReference type="Proteomes" id="UP000245073"/>
    </source>
</evidence>
<dbReference type="EMBL" id="QDKQ01000020">
    <property type="protein sequence ID" value="PVM93274.1"/>
    <property type="molecule type" value="Genomic_DNA"/>
</dbReference>
<organism evidence="1 2">
    <name type="scientific">Caulobacter endophyticus</name>
    <dbReference type="NCBI Taxonomy" id="2172652"/>
    <lineage>
        <taxon>Bacteria</taxon>
        <taxon>Pseudomonadati</taxon>
        <taxon>Pseudomonadota</taxon>
        <taxon>Alphaproteobacteria</taxon>
        <taxon>Caulobacterales</taxon>
        <taxon>Caulobacteraceae</taxon>
        <taxon>Caulobacter</taxon>
    </lineage>
</organism>